<dbReference type="InterPro" id="IPR018499">
    <property type="entry name" value="Tetraspanin/Peripherin"/>
</dbReference>
<dbReference type="EMBL" id="CAQQ02095949">
    <property type="status" value="NOT_ANNOTATED_CDS"/>
    <property type="molecule type" value="Genomic_DNA"/>
</dbReference>
<accession>T1GBF6</accession>
<evidence type="ECO:0000256" key="1">
    <source>
        <dbReference type="ARBA" id="ARBA00004141"/>
    </source>
</evidence>
<proteinExistence type="inferred from homology"/>
<dbReference type="EMBL" id="CAQQ02095951">
    <property type="status" value="NOT_ANNOTATED_CDS"/>
    <property type="molecule type" value="Genomic_DNA"/>
</dbReference>
<dbReference type="InterPro" id="IPR000301">
    <property type="entry name" value="Tetraspanin_animals"/>
</dbReference>
<evidence type="ECO:0000256" key="7">
    <source>
        <dbReference type="RuleBase" id="RU361218"/>
    </source>
</evidence>
<feature type="transmembrane region" description="Helical" evidence="7">
    <location>
        <begin position="194"/>
        <end position="212"/>
    </location>
</feature>
<dbReference type="GO" id="GO:0005886">
    <property type="term" value="C:plasma membrane"/>
    <property type="evidence" value="ECO:0007669"/>
    <property type="project" value="TreeGrafter"/>
</dbReference>
<dbReference type="PIRSF" id="PIRSF002419">
    <property type="entry name" value="Tetraspanin"/>
    <property type="match status" value="1"/>
</dbReference>
<keyword evidence="4 7" id="KW-1133">Transmembrane helix</keyword>
<keyword evidence="5 7" id="KW-0472">Membrane</keyword>
<dbReference type="PANTHER" id="PTHR19282">
    <property type="entry name" value="TETRASPANIN"/>
    <property type="match status" value="1"/>
</dbReference>
<dbReference type="Proteomes" id="UP000015102">
    <property type="component" value="Unassembled WGS sequence"/>
</dbReference>
<dbReference type="PANTHER" id="PTHR19282:SF482">
    <property type="entry name" value="FI23944P1-RELATED"/>
    <property type="match status" value="1"/>
</dbReference>
<reference evidence="8" key="2">
    <citation type="submission" date="2015-06" db="UniProtKB">
        <authorList>
            <consortium name="EnsemblMetazoa"/>
        </authorList>
    </citation>
    <scope>IDENTIFICATION</scope>
</reference>
<keyword evidence="6" id="KW-1015">Disulfide bond</keyword>
<evidence type="ECO:0000313" key="9">
    <source>
        <dbReference type="Proteomes" id="UP000015102"/>
    </source>
</evidence>
<dbReference type="HOGENOM" id="CLU_055524_6_1_1"/>
<comment type="subcellular location">
    <subcellularLocation>
        <location evidence="1 7">Membrane</location>
        <topology evidence="1 7">Multi-pass membrane protein</topology>
    </subcellularLocation>
</comment>
<dbReference type="EnsemblMetazoa" id="MESCA000588-RA">
    <property type="protein sequence ID" value="MESCA000588-PA"/>
    <property type="gene ID" value="MESCA000588"/>
</dbReference>
<dbReference type="AlphaFoldDB" id="T1GBF6"/>
<dbReference type="CDD" id="cd03127">
    <property type="entry name" value="tetraspanin_LEL"/>
    <property type="match status" value="1"/>
</dbReference>
<dbReference type="EMBL" id="CAQQ02095950">
    <property type="status" value="NOT_ANNOTATED_CDS"/>
    <property type="molecule type" value="Genomic_DNA"/>
</dbReference>
<evidence type="ECO:0000256" key="6">
    <source>
        <dbReference type="PIRSR" id="PIRSR002419-1"/>
    </source>
</evidence>
<keyword evidence="9" id="KW-1185">Reference proteome</keyword>
<dbReference type="Pfam" id="PF00335">
    <property type="entry name" value="Tetraspanin"/>
    <property type="match status" value="1"/>
</dbReference>
<comment type="caution">
    <text evidence="7">Lacks conserved residue(s) required for the propagation of feature annotation.</text>
</comment>
<protein>
    <recommendedName>
        <fullName evidence="7">Tetraspanin</fullName>
    </recommendedName>
</protein>
<evidence type="ECO:0000313" key="8">
    <source>
        <dbReference type="EnsemblMetazoa" id="MESCA000588-PA"/>
    </source>
</evidence>
<evidence type="ECO:0000256" key="4">
    <source>
        <dbReference type="ARBA" id="ARBA00022989"/>
    </source>
</evidence>
<evidence type="ECO:0000256" key="2">
    <source>
        <dbReference type="ARBA" id="ARBA00006840"/>
    </source>
</evidence>
<dbReference type="SUPFAM" id="SSF48652">
    <property type="entry name" value="Tetraspanin"/>
    <property type="match status" value="1"/>
</dbReference>
<comment type="similarity">
    <text evidence="2 7">Belongs to the tetraspanin (TM4SF) family.</text>
</comment>
<feature type="transmembrane region" description="Helical" evidence="7">
    <location>
        <begin position="43"/>
        <end position="63"/>
    </location>
</feature>
<reference evidence="9" key="1">
    <citation type="submission" date="2013-02" db="EMBL/GenBank/DDBJ databases">
        <authorList>
            <person name="Hughes D."/>
        </authorList>
    </citation>
    <scope>NUCLEOTIDE SEQUENCE</scope>
    <source>
        <strain>Durham</strain>
        <strain evidence="9">NC isolate 2 -- Noor lab</strain>
    </source>
</reference>
<dbReference type="STRING" id="36166.T1GBF6"/>
<keyword evidence="3 7" id="KW-0812">Transmembrane</keyword>
<name>T1GBF6_MEGSC</name>
<evidence type="ECO:0000256" key="3">
    <source>
        <dbReference type="ARBA" id="ARBA00022692"/>
    </source>
</evidence>
<sequence>MYLKILVFFHHKEPPITGISILTVGAIVQTKYHHYANFVGSNIWTFPVIFIIVGSVVTLIGILGCCGICKESSCLILTFALFVIIIFLVEFALGVIFVNHGNFEKMLQEQFNSTMNQYNDRPEYQDAWRLIQSEMDCCGIDKPDDWYTRINSQNLPSSCCKVINLQEASDCTAKHAHPVGCITRLKKVIDDNSMMLGIVVLVIFSIQIFFNYY</sequence>
<organism evidence="8 9">
    <name type="scientific">Megaselia scalaris</name>
    <name type="common">Humpbacked fly</name>
    <name type="synonym">Phora scalaris</name>
    <dbReference type="NCBI Taxonomy" id="36166"/>
    <lineage>
        <taxon>Eukaryota</taxon>
        <taxon>Metazoa</taxon>
        <taxon>Ecdysozoa</taxon>
        <taxon>Arthropoda</taxon>
        <taxon>Hexapoda</taxon>
        <taxon>Insecta</taxon>
        <taxon>Pterygota</taxon>
        <taxon>Neoptera</taxon>
        <taxon>Endopterygota</taxon>
        <taxon>Diptera</taxon>
        <taxon>Brachycera</taxon>
        <taxon>Muscomorpha</taxon>
        <taxon>Platypezoidea</taxon>
        <taxon>Phoridae</taxon>
        <taxon>Megaseliini</taxon>
        <taxon>Megaselia</taxon>
    </lineage>
</organism>
<dbReference type="InterPro" id="IPR008952">
    <property type="entry name" value="Tetraspanin_EC2_sf"/>
</dbReference>
<feature type="transmembrane region" description="Helical" evidence="7">
    <location>
        <begin position="75"/>
        <end position="98"/>
    </location>
</feature>
<dbReference type="OMA" id="HICEPET"/>
<evidence type="ECO:0000256" key="5">
    <source>
        <dbReference type="ARBA" id="ARBA00023136"/>
    </source>
</evidence>
<dbReference type="Gene3D" id="1.10.1450.10">
    <property type="entry name" value="Tetraspanin"/>
    <property type="match status" value="1"/>
</dbReference>
<feature type="disulfide bond" evidence="6">
    <location>
        <begin position="138"/>
        <end position="159"/>
    </location>
</feature>
<feature type="disulfide bond" evidence="6">
    <location>
        <begin position="137"/>
        <end position="171"/>
    </location>
</feature>
<dbReference type="PRINTS" id="PR00259">
    <property type="entry name" value="TMFOUR"/>
</dbReference>